<dbReference type="InParanoid" id="B9RYT2"/>
<proteinExistence type="predicted"/>
<keyword evidence="2" id="KW-1133">Transmembrane helix</keyword>
<keyword evidence="2" id="KW-0812">Transmembrane</keyword>
<dbReference type="OrthoDB" id="1915921at2759"/>
<dbReference type="Proteomes" id="UP000008311">
    <property type="component" value="Unassembled WGS sequence"/>
</dbReference>
<dbReference type="FunCoup" id="B9RYT2">
    <property type="interactions" value="102"/>
</dbReference>
<evidence type="ECO:0000256" key="1">
    <source>
        <dbReference type="SAM" id="MobiDB-lite"/>
    </source>
</evidence>
<evidence type="ECO:0000256" key="2">
    <source>
        <dbReference type="SAM" id="Phobius"/>
    </source>
</evidence>
<dbReference type="PANTHER" id="PTHR37244:SF1">
    <property type="entry name" value="NADP-SPECIFIC GLUTAMATE DEHYDROGENASE"/>
    <property type="match status" value="1"/>
</dbReference>
<keyword evidence="2" id="KW-0472">Membrane</keyword>
<sequence length="254" mass="28150">MCRTTDFLGFLPNKDRSNLKIKAFFVRFSGLNSGKTLSDSLILLVRGSKVRPDSPAFLTLHRLVNVKTKKGEVIFGSREPVRTSGAVRFEVYLGDETILKGMFSKDDIKEEEEWMLDLEFMRCFGSEAFGGGCAADVAVAVDGQKAVLCGRVEMVLEKKMNKKRKGGFKRLEVIPEEREESNDDNGHHGESVSVSDSGDDPEEGRGPDCHMMDMDLDLEGMKWAADLGILVLCLGVGYLVSKASARSLRRLSLF</sequence>
<dbReference type="eggNOG" id="ENOG502S0IZ">
    <property type="taxonomic scope" value="Eukaryota"/>
</dbReference>
<feature type="transmembrane region" description="Helical" evidence="2">
    <location>
        <begin position="223"/>
        <end position="241"/>
    </location>
</feature>
<organism evidence="3 4">
    <name type="scientific">Ricinus communis</name>
    <name type="common">Castor bean</name>
    <dbReference type="NCBI Taxonomy" id="3988"/>
    <lineage>
        <taxon>Eukaryota</taxon>
        <taxon>Viridiplantae</taxon>
        <taxon>Streptophyta</taxon>
        <taxon>Embryophyta</taxon>
        <taxon>Tracheophyta</taxon>
        <taxon>Spermatophyta</taxon>
        <taxon>Magnoliopsida</taxon>
        <taxon>eudicotyledons</taxon>
        <taxon>Gunneridae</taxon>
        <taxon>Pentapetalae</taxon>
        <taxon>rosids</taxon>
        <taxon>fabids</taxon>
        <taxon>Malpighiales</taxon>
        <taxon>Euphorbiaceae</taxon>
        <taxon>Acalyphoideae</taxon>
        <taxon>Acalypheae</taxon>
        <taxon>Ricinus</taxon>
    </lineage>
</organism>
<dbReference type="OMA" id="RIGCATR"/>
<dbReference type="EMBL" id="EQ973832">
    <property type="protein sequence ID" value="EEF43434.1"/>
    <property type="molecule type" value="Genomic_DNA"/>
</dbReference>
<keyword evidence="4" id="KW-1185">Reference proteome</keyword>
<protein>
    <submittedName>
        <fullName evidence="3">Uncharacterized protein</fullName>
    </submittedName>
</protein>
<accession>B9RYT2</accession>
<gene>
    <name evidence="3" type="ORF">RCOM_1313150</name>
</gene>
<feature type="region of interest" description="Disordered" evidence="1">
    <location>
        <begin position="171"/>
        <end position="211"/>
    </location>
</feature>
<dbReference type="AlphaFoldDB" id="B9RYT2"/>
<evidence type="ECO:0000313" key="4">
    <source>
        <dbReference type="Proteomes" id="UP000008311"/>
    </source>
</evidence>
<dbReference type="KEGG" id="rcu:8288834"/>
<reference evidence="4" key="1">
    <citation type="journal article" date="2010" name="Nat. Biotechnol.">
        <title>Draft genome sequence of the oilseed species Ricinus communis.</title>
        <authorList>
            <person name="Chan A.P."/>
            <person name="Crabtree J."/>
            <person name="Zhao Q."/>
            <person name="Lorenzi H."/>
            <person name="Orvis J."/>
            <person name="Puiu D."/>
            <person name="Melake-Berhan A."/>
            <person name="Jones K.M."/>
            <person name="Redman J."/>
            <person name="Chen G."/>
            <person name="Cahoon E.B."/>
            <person name="Gedil M."/>
            <person name="Stanke M."/>
            <person name="Haas B.J."/>
            <person name="Wortman J.R."/>
            <person name="Fraser-Liggett C.M."/>
            <person name="Ravel J."/>
            <person name="Rabinowicz P.D."/>
        </authorList>
    </citation>
    <scope>NUCLEOTIDE SEQUENCE [LARGE SCALE GENOMIC DNA]</scope>
    <source>
        <strain evidence="4">cv. Hale</strain>
    </source>
</reference>
<dbReference type="PANTHER" id="PTHR37244">
    <property type="entry name" value="NADP-SPECIFIC GLUTAMATE DEHYDROGENASE"/>
    <property type="match status" value="1"/>
</dbReference>
<name>B9RYT2_RICCO</name>
<evidence type="ECO:0000313" key="3">
    <source>
        <dbReference type="EMBL" id="EEF43434.1"/>
    </source>
</evidence>